<reference evidence="1" key="1">
    <citation type="journal article" date="2020" name="Stud. Mycol.">
        <title>101 Dothideomycetes genomes: a test case for predicting lifestyles and emergence of pathogens.</title>
        <authorList>
            <person name="Haridas S."/>
            <person name="Albert R."/>
            <person name="Binder M."/>
            <person name="Bloem J."/>
            <person name="Labutti K."/>
            <person name="Salamov A."/>
            <person name="Andreopoulos B."/>
            <person name="Baker S."/>
            <person name="Barry K."/>
            <person name="Bills G."/>
            <person name="Bluhm B."/>
            <person name="Cannon C."/>
            <person name="Castanera R."/>
            <person name="Culley D."/>
            <person name="Daum C."/>
            <person name="Ezra D."/>
            <person name="Gonzalez J."/>
            <person name="Henrissat B."/>
            <person name="Kuo A."/>
            <person name="Liang C."/>
            <person name="Lipzen A."/>
            <person name="Lutzoni F."/>
            <person name="Magnuson J."/>
            <person name="Mondo S."/>
            <person name="Nolan M."/>
            <person name="Ohm R."/>
            <person name="Pangilinan J."/>
            <person name="Park H.-J."/>
            <person name="Ramirez L."/>
            <person name="Alfaro M."/>
            <person name="Sun H."/>
            <person name="Tritt A."/>
            <person name="Yoshinaga Y."/>
            <person name="Zwiers L.-H."/>
            <person name="Turgeon B."/>
            <person name="Goodwin S."/>
            <person name="Spatafora J."/>
            <person name="Crous P."/>
            <person name="Grigoriev I."/>
        </authorList>
    </citation>
    <scope>NUCLEOTIDE SEQUENCE</scope>
    <source>
        <strain evidence="1">CBS 269.34</strain>
    </source>
</reference>
<dbReference type="Proteomes" id="UP000799750">
    <property type="component" value="Unassembled WGS sequence"/>
</dbReference>
<gene>
    <name evidence="1" type="ORF">BU16DRAFT_563174</name>
</gene>
<dbReference type="AlphaFoldDB" id="A0A6A6QQ18"/>
<accession>A0A6A6QQ18</accession>
<protein>
    <submittedName>
        <fullName evidence="1">Uncharacterized protein</fullName>
    </submittedName>
</protein>
<dbReference type="EMBL" id="MU004191">
    <property type="protein sequence ID" value="KAF2494242.1"/>
    <property type="molecule type" value="Genomic_DNA"/>
</dbReference>
<evidence type="ECO:0000313" key="2">
    <source>
        <dbReference type="Proteomes" id="UP000799750"/>
    </source>
</evidence>
<proteinExistence type="predicted"/>
<name>A0A6A6QQ18_9PEZI</name>
<organism evidence="1 2">
    <name type="scientific">Lophium mytilinum</name>
    <dbReference type="NCBI Taxonomy" id="390894"/>
    <lineage>
        <taxon>Eukaryota</taxon>
        <taxon>Fungi</taxon>
        <taxon>Dikarya</taxon>
        <taxon>Ascomycota</taxon>
        <taxon>Pezizomycotina</taxon>
        <taxon>Dothideomycetes</taxon>
        <taxon>Pleosporomycetidae</taxon>
        <taxon>Mytilinidiales</taxon>
        <taxon>Mytilinidiaceae</taxon>
        <taxon>Lophium</taxon>
    </lineage>
</organism>
<keyword evidence="2" id="KW-1185">Reference proteome</keyword>
<evidence type="ECO:0000313" key="1">
    <source>
        <dbReference type="EMBL" id="KAF2494242.1"/>
    </source>
</evidence>
<sequence>MAPALPNLDLDFIQRCLSLEEHLSASQIPEPWVLRGQLLHAILEYAIRLATSYSFRTVEGSTLLTYTNTARTDLLQDFRGIAPFFPTTNDLEPFTRSLQDRVQVIHQRVEYEGRPGCHFILEVSILTRPNILARAMSYMLQLESGQDFGELDPEIWTAEDAGLHNHLAVDYGLEYGENSWSPQEAAEGFNKLYATVQLATSVYVAADPVPAAGCENEKVNAIQLHALIVEPRYSISGQCLVVALTNPNNQRAAAQASD</sequence>